<comment type="caution">
    <text evidence="1">The sequence shown here is derived from an EMBL/GenBank/DDBJ whole genome shotgun (WGS) entry which is preliminary data.</text>
</comment>
<accession>A0A0V1E729</accession>
<sequence length="326" mass="35942">MATRYRIDRCPFFGALGTNKSHVVNEQESHLHGPGNTISHALHQQKTVGQRSLNSLRFSQGAHHPQLFWNGSLTSLACNKVRKVENAMKNTNTRNFDDRRAKRNTPLHGRNSFIKSHRFKSEVSLAAQLVTTRGPARERGAALGRVKEGTRGAVTQIRVPRDMVPVSLSQIHAFCDHSYPSQAAESPETGVHGSCCGREIGWFRTGHAEAVHPMPNVLGSQCGRDSMGTDIKDPEADGSSFVETLSGNGQPHELAKPWDDHGNNSKGYIGRLAQDESHGCRKEECASGRSTLAMIMDQVPTDSFHAGKYEDIELFRITLTDRGESH</sequence>
<proteinExistence type="predicted"/>
<organism evidence="1 2">
    <name type="scientific">Trichinella pseudospiralis</name>
    <name type="common">Parasitic roundworm</name>
    <dbReference type="NCBI Taxonomy" id="6337"/>
    <lineage>
        <taxon>Eukaryota</taxon>
        <taxon>Metazoa</taxon>
        <taxon>Ecdysozoa</taxon>
        <taxon>Nematoda</taxon>
        <taxon>Enoplea</taxon>
        <taxon>Dorylaimia</taxon>
        <taxon>Trichinellida</taxon>
        <taxon>Trichinellidae</taxon>
        <taxon>Trichinella</taxon>
    </lineage>
</organism>
<gene>
    <name evidence="1" type="ORF">T4A_3207</name>
</gene>
<evidence type="ECO:0000313" key="1">
    <source>
        <dbReference type="EMBL" id="KRY69646.1"/>
    </source>
</evidence>
<evidence type="ECO:0000313" key="2">
    <source>
        <dbReference type="Proteomes" id="UP000054632"/>
    </source>
</evidence>
<dbReference type="Proteomes" id="UP000054632">
    <property type="component" value="Unassembled WGS sequence"/>
</dbReference>
<dbReference type="EMBL" id="JYDR01000087">
    <property type="protein sequence ID" value="KRY69646.1"/>
    <property type="molecule type" value="Genomic_DNA"/>
</dbReference>
<protein>
    <submittedName>
        <fullName evidence="1">Uncharacterized protein</fullName>
    </submittedName>
</protein>
<reference evidence="1 2" key="1">
    <citation type="submission" date="2015-01" db="EMBL/GenBank/DDBJ databases">
        <title>Evolution of Trichinella species and genotypes.</title>
        <authorList>
            <person name="Korhonen P.K."/>
            <person name="Edoardo P."/>
            <person name="Giuseppe L.R."/>
            <person name="Gasser R.B."/>
        </authorList>
    </citation>
    <scope>NUCLEOTIDE SEQUENCE [LARGE SCALE GENOMIC DNA]</scope>
    <source>
        <strain evidence="1">ISS13</strain>
    </source>
</reference>
<dbReference type="AlphaFoldDB" id="A0A0V1E729"/>
<name>A0A0V1E729_TRIPS</name>